<comment type="similarity">
    <text evidence="3">Belongs to the flavoredoxin family.</text>
</comment>
<protein>
    <submittedName>
        <fullName evidence="5">Flavin reductase family protein</fullName>
    </submittedName>
</protein>
<sequence length="235" mass="25169">MLDTHAHRVIEPRVLYFGTPVVLISTENPDGSTNVAPMSSAWWVGGSCMLGLDATSQTTLNLQRTGELVLNLPDSTMVEAVDRLALLTGTSTVPAHKVIKGYTHVADKFGAAGLTPIPSDLVAPARVLECPISLESSVQGVAPFDGEDSGLLAIEARVIRTHVRPELLIAGSDRHIDPEKWDPLIMKFTHFYGRGVNLHPSRLAKGWQVPSVRSCPQEGAETRSAGVESTIATSS</sequence>
<gene>
    <name evidence="5" type="ORF">GEV26_03855</name>
</gene>
<dbReference type="PANTHER" id="PTHR43567:SF1">
    <property type="entry name" value="FLAVOREDOXIN"/>
    <property type="match status" value="1"/>
</dbReference>
<dbReference type="GO" id="GO:0016646">
    <property type="term" value="F:oxidoreductase activity, acting on the CH-NH group of donors, NAD or NADP as acceptor"/>
    <property type="evidence" value="ECO:0007669"/>
    <property type="project" value="UniProtKB-ARBA"/>
</dbReference>
<dbReference type="InterPro" id="IPR012349">
    <property type="entry name" value="Split_barrel_FMN-bd"/>
</dbReference>
<dbReference type="SUPFAM" id="SSF50475">
    <property type="entry name" value="FMN-binding split barrel"/>
    <property type="match status" value="1"/>
</dbReference>
<organism evidence="5 6">
    <name type="scientific">Aeromicrobium yanjiei</name>
    <dbReference type="NCBI Taxonomy" id="2662028"/>
    <lineage>
        <taxon>Bacteria</taxon>
        <taxon>Bacillati</taxon>
        <taxon>Actinomycetota</taxon>
        <taxon>Actinomycetes</taxon>
        <taxon>Propionibacteriales</taxon>
        <taxon>Nocardioidaceae</taxon>
        <taxon>Aeromicrobium</taxon>
    </lineage>
</organism>
<evidence type="ECO:0000259" key="4">
    <source>
        <dbReference type="Pfam" id="PF01613"/>
    </source>
</evidence>
<comment type="cofactor">
    <cofactor evidence="1">
        <name>FMN</name>
        <dbReference type="ChEBI" id="CHEBI:58210"/>
    </cofactor>
</comment>
<dbReference type="InterPro" id="IPR052174">
    <property type="entry name" value="Flavoredoxin"/>
</dbReference>
<dbReference type="InterPro" id="IPR002563">
    <property type="entry name" value="Flavin_Rdtase-like_dom"/>
</dbReference>
<evidence type="ECO:0000313" key="5">
    <source>
        <dbReference type="EMBL" id="QGG40565.1"/>
    </source>
</evidence>
<evidence type="ECO:0000256" key="1">
    <source>
        <dbReference type="ARBA" id="ARBA00001917"/>
    </source>
</evidence>
<name>A0A5Q2MJU1_9ACTN</name>
<evidence type="ECO:0000313" key="6">
    <source>
        <dbReference type="Proteomes" id="UP000392064"/>
    </source>
</evidence>
<dbReference type="Gene3D" id="2.30.110.10">
    <property type="entry name" value="Electron Transport, Fmn-binding Protein, Chain A"/>
    <property type="match status" value="1"/>
</dbReference>
<dbReference type="RefSeq" id="WP_153651836.1">
    <property type="nucleotide sequence ID" value="NZ_CP045737.1"/>
</dbReference>
<keyword evidence="2" id="KW-0285">Flavoprotein</keyword>
<dbReference type="GO" id="GO:0010181">
    <property type="term" value="F:FMN binding"/>
    <property type="evidence" value="ECO:0007669"/>
    <property type="project" value="InterPro"/>
</dbReference>
<dbReference type="KEGG" id="aef:GEV26_03855"/>
<proteinExistence type="inferred from homology"/>
<dbReference type="PANTHER" id="PTHR43567">
    <property type="entry name" value="FLAVOREDOXIN-RELATED-RELATED"/>
    <property type="match status" value="1"/>
</dbReference>
<dbReference type="EMBL" id="CP045737">
    <property type="protein sequence ID" value="QGG40565.1"/>
    <property type="molecule type" value="Genomic_DNA"/>
</dbReference>
<dbReference type="Proteomes" id="UP000392064">
    <property type="component" value="Chromosome"/>
</dbReference>
<feature type="domain" description="Flavin reductase like" evidence="4">
    <location>
        <begin position="17"/>
        <end position="166"/>
    </location>
</feature>
<evidence type="ECO:0000256" key="3">
    <source>
        <dbReference type="ARBA" id="ARBA00038054"/>
    </source>
</evidence>
<reference evidence="5 6" key="1">
    <citation type="submission" date="2019-11" db="EMBL/GenBank/DDBJ databases">
        <authorList>
            <person name="Li J."/>
        </authorList>
    </citation>
    <scope>NUCLEOTIDE SEQUENCE [LARGE SCALE GENOMIC DNA]</scope>
    <source>
        <strain evidence="5 6">MF47</strain>
    </source>
</reference>
<accession>A0A5Q2MJU1</accession>
<dbReference type="AlphaFoldDB" id="A0A5Q2MJU1"/>
<evidence type="ECO:0000256" key="2">
    <source>
        <dbReference type="ARBA" id="ARBA00022630"/>
    </source>
</evidence>
<dbReference type="Pfam" id="PF01613">
    <property type="entry name" value="Flavin_Reduct"/>
    <property type="match status" value="1"/>
</dbReference>
<keyword evidence="6" id="KW-1185">Reference proteome</keyword>